<gene>
    <name evidence="3" type="ORF">HNR06_000031</name>
</gene>
<dbReference type="Proteomes" id="UP000584931">
    <property type="component" value="Unassembled WGS sequence"/>
</dbReference>
<dbReference type="SMART" id="SM00530">
    <property type="entry name" value="HTH_XRE"/>
    <property type="match status" value="1"/>
</dbReference>
<dbReference type="CDD" id="cd00093">
    <property type="entry name" value="HTH_XRE"/>
    <property type="match status" value="1"/>
</dbReference>
<evidence type="ECO:0000313" key="4">
    <source>
        <dbReference type="Proteomes" id="UP000584931"/>
    </source>
</evidence>
<dbReference type="SUPFAM" id="SSF47413">
    <property type="entry name" value="lambda repressor-like DNA-binding domains"/>
    <property type="match status" value="1"/>
</dbReference>
<evidence type="ECO:0000313" key="3">
    <source>
        <dbReference type="EMBL" id="NYH50442.1"/>
    </source>
</evidence>
<reference evidence="3 4" key="1">
    <citation type="submission" date="2020-07" db="EMBL/GenBank/DDBJ databases">
        <title>Sequencing the genomes of 1000 actinobacteria strains.</title>
        <authorList>
            <person name="Klenk H.-P."/>
        </authorList>
    </citation>
    <scope>NUCLEOTIDE SEQUENCE [LARGE SCALE GENOMIC DNA]</scope>
    <source>
        <strain evidence="3 4">DSM 45278</strain>
    </source>
</reference>
<dbReference type="PROSITE" id="PS50943">
    <property type="entry name" value="HTH_CROC1"/>
    <property type="match status" value="1"/>
</dbReference>
<dbReference type="Gene3D" id="1.10.260.40">
    <property type="entry name" value="lambda repressor-like DNA-binding domains"/>
    <property type="match status" value="1"/>
</dbReference>
<dbReference type="RefSeq" id="WP_179808786.1">
    <property type="nucleotide sequence ID" value="NZ_JACCHL010000001.1"/>
</dbReference>
<dbReference type="Pfam" id="PF13560">
    <property type="entry name" value="HTH_31"/>
    <property type="match status" value="1"/>
</dbReference>
<organism evidence="3 4">
    <name type="scientific">Nocardiopsis sinuspersici</name>
    <dbReference type="NCBI Taxonomy" id="501010"/>
    <lineage>
        <taxon>Bacteria</taxon>
        <taxon>Bacillati</taxon>
        <taxon>Actinomycetota</taxon>
        <taxon>Actinomycetes</taxon>
        <taxon>Streptosporangiales</taxon>
        <taxon>Nocardiopsidaceae</taxon>
        <taxon>Nocardiopsis</taxon>
    </lineage>
</organism>
<evidence type="ECO:0000259" key="2">
    <source>
        <dbReference type="PROSITE" id="PS50943"/>
    </source>
</evidence>
<dbReference type="InterPro" id="IPR043917">
    <property type="entry name" value="DUF5753"/>
</dbReference>
<proteinExistence type="predicted"/>
<dbReference type="Pfam" id="PF19054">
    <property type="entry name" value="DUF5753"/>
    <property type="match status" value="1"/>
</dbReference>
<dbReference type="InterPro" id="IPR010982">
    <property type="entry name" value="Lambda_DNA-bd_dom_sf"/>
</dbReference>
<feature type="domain" description="HTH cro/C1-type" evidence="2">
    <location>
        <begin position="33"/>
        <end position="87"/>
    </location>
</feature>
<dbReference type="AlphaFoldDB" id="A0A7Y9X8M1"/>
<sequence>MAGEQRIRTNANSESGGGAFGASEPWVLFGARVRAARENAGLSLQQLGRGLFTDPREVRQIEDGDHIPGLRTAMTLDRELGAEGVLWDAWAQTYITIQLKAGTTAFGLMYELFQLRAYAPLMIPEPFLTSEYATALDRIERPLESHDRIKDRPRIGDHTRSGGPPYFCLILDKAVLTRVVVDPEVTQRQLQHLLTFVTGRRVALHVIPEDATHHPGLRGAFWTMSFSPRHTLAYTPHPRGPGHLVTDAVQIKGYADLFATLQSVALPAHESLRLLEQAVDRMTESATHPRPSEEFGPTEESGGYSPSTSELGPRALTSGSVPVEALGN</sequence>
<dbReference type="InterPro" id="IPR001387">
    <property type="entry name" value="Cro/C1-type_HTH"/>
</dbReference>
<dbReference type="GO" id="GO:0003677">
    <property type="term" value="F:DNA binding"/>
    <property type="evidence" value="ECO:0007669"/>
    <property type="project" value="InterPro"/>
</dbReference>
<protein>
    <submittedName>
        <fullName evidence="3">Transcriptional regulator with XRE-family HTH domain</fullName>
    </submittedName>
</protein>
<evidence type="ECO:0000256" key="1">
    <source>
        <dbReference type="SAM" id="MobiDB-lite"/>
    </source>
</evidence>
<name>A0A7Y9X8M1_9ACTN</name>
<comment type="caution">
    <text evidence="3">The sequence shown here is derived from an EMBL/GenBank/DDBJ whole genome shotgun (WGS) entry which is preliminary data.</text>
</comment>
<accession>A0A7Y9X8M1</accession>
<dbReference type="EMBL" id="JACCHL010000001">
    <property type="protein sequence ID" value="NYH50442.1"/>
    <property type="molecule type" value="Genomic_DNA"/>
</dbReference>
<feature type="region of interest" description="Disordered" evidence="1">
    <location>
        <begin position="281"/>
        <end position="328"/>
    </location>
</feature>